<reference evidence="4" key="1">
    <citation type="journal article" date="2019" name="Int. J. Syst. Evol. Microbiol.">
        <title>The Global Catalogue of Microorganisms (GCM) 10K type strain sequencing project: providing services to taxonomists for standard genome sequencing and annotation.</title>
        <authorList>
            <consortium name="The Broad Institute Genomics Platform"/>
            <consortium name="The Broad Institute Genome Sequencing Center for Infectious Disease"/>
            <person name="Wu L."/>
            <person name="Ma J."/>
        </authorList>
    </citation>
    <scope>NUCLEOTIDE SEQUENCE [LARGE SCALE GENOMIC DNA]</scope>
    <source>
        <strain evidence="4">JCM 17591</strain>
    </source>
</reference>
<evidence type="ECO:0000259" key="2">
    <source>
        <dbReference type="Pfam" id="PF01636"/>
    </source>
</evidence>
<dbReference type="PANTHER" id="PTHR21064">
    <property type="entry name" value="AMINOGLYCOSIDE PHOSPHOTRANSFERASE DOMAIN-CONTAINING PROTEIN-RELATED"/>
    <property type="match status" value="1"/>
</dbReference>
<evidence type="ECO:0000256" key="1">
    <source>
        <dbReference type="ARBA" id="ARBA00038240"/>
    </source>
</evidence>
<proteinExistence type="inferred from homology"/>
<sequence length="324" mass="35403">MSEASAVAVEMLWEQGAPEEILASRFGFEGTDAASRWVLEMLERHWGIHAEVCERIVMSDHNALAWVRAADEILLLKWSIAPQHFPRLAAVAELTNWLASRGIPVSALVPALDGSVQVESGSVSMGLQHKIEGTMLDAADDAQVYAAGVALARLQEALREYPDAERIPGIESSGKPLADRVTGWLSSCPDHVPEAARAALRRRVDAAPADELPVQLVHFDYRAANILWTSGEVAAILDFEEAWLDHRVVELARSAVLLGTVFHDWSPVSTEVRNRFRAGYESESPLTVVEAAWWDALVLWFSLAMIPAGDDPQGWGAAALSQLS</sequence>
<organism evidence="3 4">
    <name type="scientific">Gryllotalpicola koreensis</name>
    <dbReference type="NCBI Taxonomy" id="993086"/>
    <lineage>
        <taxon>Bacteria</taxon>
        <taxon>Bacillati</taxon>
        <taxon>Actinomycetota</taxon>
        <taxon>Actinomycetes</taxon>
        <taxon>Micrococcales</taxon>
        <taxon>Microbacteriaceae</taxon>
        <taxon>Gryllotalpicola</taxon>
    </lineage>
</organism>
<comment type="caution">
    <text evidence="3">The sequence shown here is derived from an EMBL/GenBank/DDBJ whole genome shotgun (WGS) entry which is preliminary data.</text>
</comment>
<dbReference type="Pfam" id="PF01636">
    <property type="entry name" value="APH"/>
    <property type="match status" value="1"/>
</dbReference>
<name>A0ABP8A606_9MICO</name>
<accession>A0ABP8A606</accession>
<dbReference type="EMBL" id="BAABBW010000005">
    <property type="protein sequence ID" value="GAA4178670.1"/>
    <property type="molecule type" value="Genomic_DNA"/>
</dbReference>
<evidence type="ECO:0000313" key="3">
    <source>
        <dbReference type="EMBL" id="GAA4178670.1"/>
    </source>
</evidence>
<feature type="domain" description="Aminoglycoside phosphotransferase" evidence="2">
    <location>
        <begin position="83"/>
        <end position="281"/>
    </location>
</feature>
<dbReference type="SUPFAM" id="SSF56112">
    <property type="entry name" value="Protein kinase-like (PK-like)"/>
    <property type="match status" value="1"/>
</dbReference>
<dbReference type="InterPro" id="IPR050249">
    <property type="entry name" value="Pseudomonas-type_ThrB"/>
</dbReference>
<keyword evidence="4" id="KW-1185">Reference proteome</keyword>
<dbReference type="InterPro" id="IPR011009">
    <property type="entry name" value="Kinase-like_dom_sf"/>
</dbReference>
<protein>
    <recommendedName>
        <fullName evidence="2">Aminoglycoside phosphotransferase domain-containing protein</fullName>
    </recommendedName>
</protein>
<dbReference type="Gene3D" id="3.90.1200.10">
    <property type="match status" value="1"/>
</dbReference>
<comment type="similarity">
    <text evidence="1">Belongs to the pseudomonas-type ThrB family.</text>
</comment>
<dbReference type="RefSeq" id="WP_344755757.1">
    <property type="nucleotide sequence ID" value="NZ_BAABBW010000005.1"/>
</dbReference>
<gene>
    <name evidence="3" type="ORF">GCM10022287_29380</name>
</gene>
<evidence type="ECO:0000313" key="4">
    <source>
        <dbReference type="Proteomes" id="UP001501079"/>
    </source>
</evidence>
<dbReference type="PANTHER" id="PTHR21064:SF6">
    <property type="entry name" value="AMINOGLYCOSIDE PHOSPHOTRANSFERASE DOMAIN-CONTAINING PROTEIN"/>
    <property type="match status" value="1"/>
</dbReference>
<dbReference type="Proteomes" id="UP001501079">
    <property type="component" value="Unassembled WGS sequence"/>
</dbReference>
<dbReference type="InterPro" id="IPR002575">
    <property type="entry name" value="Aminoglycoside_PTrfase"/>
</dbReference>